<keyword evidence="5" id="KW-1185">Reference proteome</keyword>
<dbReference type="PROSITE" id="PS51257">
    <property type="entry name" value="PROKAR_LIPOPROTEIN"/>
    <property type="match status" value="1"/>
</dbReference>
<keyword evidence="3" id="KW-0732">Signal</keyword>
<proteinExistence type="inferred from homology"/>
<dbReference type="PANTHER" id="PTHR33376">
    <property type="match status" value="1"/>
</dbReference>
<dbReference type="InterPro" id="IPR018389">
    <property type="entry name" value="DctP_fam"/>
</dbReference>
<name>A0A7T6Z4W8_9BACI</name>
<dbReference type="GO" id="GO:0055085">
    <property type="term" value="P:transmembrane transport"/>
    <property type="evidence" value="ECO:0007669"/>
    <property type="project" value="InterPro"/>
</dbReference>
<dbReference type="InterPro" id="IPR038404">
    <property type="entry name" value="TRAP_DctP_sf"/>
</dbReference>
<evidence type="ECO:0000256" key="3">
    <source>
        <dbReference type="ARBA" id="ARBA00022729"/>
    </source>
</evidence>
<gene>
    <name evidence="4" type="ORF">HUG15_13270</name>
</gene>
<evidence type="ECO:0000313" key="4">
    <source>
        <dbReference type="EMBL" id="QQK76436.1"/>
    </source>
</evidence>
<dbReference type="Gene3D" id="3.40.190.170">
    <property type="entry name" value="Bacterial extracellular solute-binding protein, family 7"/>
    <property type="match status" value="1"/>
</dbReference>
<dbReference type="Pfam" id="PF03480">
    <property type="entry name" value="DctP"/>
    <property type="match status" value="1"/>
</dbReference>
<accession>A0A7T6Z4W8</accession>
<organism evidence="4 5">
    <name type="scientific">Salicibibacter cibarius</name>
    <dbReference type="NCBI Taxonomy" id="2743000"/>
    <lineage>
        <taxon>Bacteria</taxon>
        <taxon>Bacillati</taxon>
        <taxon>Bacillota</taxon>
        <taxon>Bacilli</taxon>
        <taxon>Bacillales</taxon>
        <taxon>Bacillaceae</taxon>
        <taxon>Salicibibacter</taxon>
    </lineage>
</organism>
<dbReference type="NCBIfam" id="NF037995">
    <property type="entry name" value="TRAP_S1"/>
    <property type="match status" value="1"/>
</dbReference>
<dbReference type="RefSeq" id="WP_200123565.1">
    <property type="nucleotide sequence ID" value="NZ_CP054705.1"/>
</dbReference>
<dbReference type="PANTHER" id="PTHR33376:SF7">
    <property type="entry name" value="C4-DICARBOXYLATE-BINDING PROTEIN DCTB"/>
    <property type="match status" value="1"/>
</dbReference>
<dbReference type="KEGG" id="scia:HUG15_13270"/>
<protein>
    <submittedName>
        <fullName evidence="4">TRAP transporter substrate-binding protein</fullName>
    </submittedName>
</protein>
<dbReference type="Proteomes" id="UP000595823">
    <property type="component" value="Chromosome"/>
</dbReference>
<keyword evidence="2" id="KW-0813">Transport</keyword>
<evidence type="ECO:0000313" key="5">
    <source>
        <dbReference type="Proteomes" id="UP000595823"/>
    </source>
</evidence>
<dbReference type="EMBL" id="CP054705">
    <property type="protein sequence ID" value="QQK76436.1"/>
    <property type="molecule type" value="Genomic_DNA"/>
</dbReference>
<dbReference type="AlphaFoldDB" id="A0A7T6Z4W8"/>
<evidence type="ECO:0000256" key="1">
    <source>
        <dbReference type="ARBA" id="ARBA00009023"/>
    </source>
</evidence>
<dbReference type="CDD" id="cd13603">
    <property type="entry name" value="PBP2_TRAP_Siap_TeaA_like"/>
    <property type="match status" value="1"/>
</dbReference>
<sequence length="368" mass="42150">MNGLDKRNWFVFLSLLLLFILSACVTSESAEIEGGTNEEETYTLTFHSSLPPSVHDWEPKYYAQEKFIELVEERTDGRVTFDVYYSNQLVGQDESADALANGTIDIQNISPSYWAERIPEGNLVSLPYWNMGEEHTLHVLRETEVGALYEEALEDYGIKLLHYWPSSTTGYMSTTPLSNNEDMEGIVMNISSNLTIDFNQSMGAGIASLPAIDQYEGLYRGTIDAIQFPYYALETYSLVDTVDYLAVPTLNPAVTHIAISKDSWEDLPGDIQDIILETGQEMEEAAIEGSQRYTQEVFEFAENNGVEFVSMTEEDYERMEQLSREKVWDNFASINERTEQMIEHLMIENEKWIEENPEAEDYMDQYLE</sequence>
<evidence type="ECO:0000256" key="2">
    <source>
        <dbReference type="ARBA" id="ARBA00022448"/>
    </source>
</evidence>
<reference evidence="4 5" key="1">
    <citation type="submission" date="2020-06" db="EMBL/GenBank/DDBJ databases">
        <title>Genomic analysis of Salicibibacter sp. NKC5-3.</title>
        <authorList>
            <person name="Oh Y.J."/>
        </authorList>
    </citation>
    <scope>NUCLEOTIDE SEQUENCE [LARGE SCALE GENOMIC DNA]</scope>
    <source>
        <strain evidence="4 5">NKC5-3</strain>
    </source>
</reference>
<comment type="similarity">
    <text evidence="1">Belongs to the bacterial solute-binding protein 7 family.</text>
</comment>